<keyword evidence="4" id="KW-0804">Transcription</keyword>
<organism evidence="7 8">
    <name type="scientific">Cohnella pontilimi</name>
    <dbReference type="NCBI Taxonomy" id="2564100"/>
    <lineage>
        <taxon>Bacteria</taxon>
        <taxon>Bacillati</taxon>
        <taxon>Bacillota</taxon>
        <taxon>Bacilli</taxon>
        <taxon>Bacillales</taxon>
        <taxon>Paenibacillaceae</taxon>
        <taxon>Cohnella</taxon>
    </lineage>
</organism>
<evidence type="ECO:0000313" key="8">
    <source>
        <dbReference type="Proteomes" id="UP000309673"/>
    </source>
</evidence>
<dbReference type="Pfam" id="PF00440">
    <property type="entry name" value="TetR_N"/>
    <property type="match status" value="1"/>
</dbReference>
<dbReference type="PROSITE" id="PS01081">
    <property type="entry name" value="HTH_TETR_1"/>
    <property type="match status" value="1"/>
</dbReference>
<sequence length="205" mass="23614">MSPKVSETYKEEKRAAILTGALHCFVEKGFQATTVEDIVRRLGISKGALYGYFASKEEMYIQMANARMDDMVASLSTQFKGLPGAADKIRYLFDRFRKQSLLELRKWVTFHLDFMIYASRNPDLIESHDRYMDKALHVIQDIMEEGRRTGEFRSDLDASSAAYLFWSVRDGLALHFLLGGDEKNYRKILDDMEKMVLRFLASAPV</sequence>
<feature type="domain" description="HTH tetR-type" evidence="6">
    <location>
        <begin position="11"/>
        <end position="71"/>
    </location>
</feature>
<proteinExistence type="predicted"/>
<name>A0A4U0FET4_9BACL</name>
<dbReference type="EMBL" id="SUPK01000005">
    <property type="protein sequence ID" value="TJY41832.1"/>
    <property type="molecule type" value="Genomic_DNA"/>
</dbReference>
<dbReference type="GO" id="GO:0000976">
    <property type="term" value="F:transcription cis-regulatory region binding"/>
    <property type="evidence" value="ECO:0007669"/>
    <property type="project" value="TreeGrafter"/>
</dbReference>
<reference evidence="7 8" key="1">
    <citation type="submission" date="2019-04" db="EMBL/GenBank/DDBJ databases">
        <title>Cohnella sp. nov., isolated from soil.</title>
        <authorList>
            <person name="Kim W."/>
        </authorList>
    </citation>
    <scope>NUCLEOTIDE SEQUENCE [LARGE SCALE GENOMIC DNA]</scope>
    <source>
        <strain evidence="7 8">CAU 1483</strain>
    </source>
</reference>
<dbReference type="AlphaFoldDB" id="A0A4U0FET4"/>
<dbReference type="Gene3D" id="1.10.10.60">
    <property type="entry name" value="Homeodomain-like"/>
    <property type="match status" value="1"/>
</dbReference>
<dbReference type="InterPro" id="IPR023772">
    <property type="entry name" value="DNA-bd_HTH_TetR-type_CS"/>
</dbReference>
<dbReference type="RefSeq" id="WP_136777967.1">
    <property type="nucleotide sequence ID" value="NZ_SUPK01000005.1"/>
</dbReference>
<dbReference type="InterPro" id="IPR009057">
    <property type="entry name" value="Homeodomain-like_sf"/>
</dbReference>
<dbReference type="SUPFAM" id="SSF48498">
    <property type="entry name" value="Tetracyclin repressor-like, C-terminal domain"/>
    <property type="match status" value="1"/>
</dbReference>
<evidence type="ECO:0000256" key="4">
    <source>
        <dbReference type="ARBA" id="ARBA00023163"/>
    </source>
</evidence>
<dbReference type="PROSITE" id="PS50977">
    <property type="entry name" value="HTH_TETR_2"/>
    <property type="match status" value="1"/>
</dbReference>
<dbReference type="Pfam" id="PF13977">
    <property type="entry name" value="TetR_C_6"/>
    <property type="match status" value="1"/>
</dbReference>
<gene>
    <name evidence="7" type="ORF">E5161_11560</name>
</gene>
<evidence type="ECO:0000313" key="7">
    <source>
        <dbReference type="EMBL" id="TJY41832.1"/>
    </source>
</evidence>
<dbReference type="InterPro" id="IPR050109">
    <property type="entry name" value="HTH-type_TetR-like_transc_reg"/>
</dbReference>
<evidence type="ECO:0000256" key="2">
    <source>
        <dbReference type="ARBA" id="ARBA00023015"/>
    </source>
</evidence>
<evidence type="ECO:0000256" key="1">
    <source>
        <dbReference type="ARBA" id="ARBA00022491"/>
    </source>
</evidence>
<protein>
    <submittedName>
        <fullName evidence="7">TetR/AcrR family transcriptional regulator</fullName>
    </submittedName>
</protein>
<comment type="caution">
    <text evidence="7">The sequence shown here is derived from an EMBL/GenBank/DDBJ whole genome shotgun (WGS) entry which is preliminary data.</text>
</comment>
<dbReference type="InterPro" id="IPR001647">
    <property type="entry name" value="HTH_TetR"/>
</dbReference>
<dbReference type="OrthoDB" id="9814703at2"/>
<keyword evidence="8" id="KW-1185">Reference proteome</keyword>
<dbReference type="Gene3D" id="1.10.357.10">
    <property type="entry name" value="Tetracycline Repressor, domain 2"/>
    <property type="match status" value="1"/>
</dbReference>
<dbReference type="InterPro" id="IPR036271">
    <property type="entry name" value="Tet_transcr_reg_TetR-rel_C_sf"/>
</dbReference>
<evidence type="ECO:0000259" key="6">
    <source>
        <dbReference type="PROSITE" id="PS50977"/>
    </source>
</evidence>
<dbReference type="SUPFAM" id="SSF46689">
    <property type="entry name" value="Homeodomain-like"/>
    <property type="match status" value="1"/>
</dbReference>
<accession>A0A4U0FET4</accession>
<dbReference type="FunFam" id="1.10.10.60:FF:000141">
    <property type="entry name" value="TetR family transcriptional regulator"/>
    <property type="match status" value="1"/>
</dbReference>
<evidence type="ECO:0000256" key="5">
    <source>
        <dbReference type="PROSITE-ProRule" id="PRU00335"/>
    </source>
</evidence>
<feature type="DNA-binding region" description="H-T-H motif" evidence="5">
    <location>
        <begin position="34"/>
        <end position="53"/>
    </location>
</feature>
<dbReference type="InterPro" id="IPR039538">
    <property type="entry name" value="BetI_C"/>
</dbReference>
<dbReference type="GO" id="GO:0003700">
    <property type="term" value="F:DNA-binding transcription factor activity"/>
    <property type="evidence" value="ECO:0007669"/>
    <property type="project" value="TreeGrafter"/>
</dbReference>
<dbReference type="GO" id="GO:0045892">
    <property type="term" value="P:negative regulation of DNA-templated transcription"/>
    <property type="evidence" value="ECO:0007669"/>
    <property type="project" value="UniProtKB-ARBA"/>
</dbReference>
<keyword evidence="1" id="KW-0678">Repressor</keyword>
<evidence type="ECO:0000256" key="3">
    <source>
        <dbReference type="ARBA" id="ARBA00023125"/>
    </source>
</evidence>
<keyword evidence="2" id="KW-0805">Transcription regulation</keyword>
<dbReference type="Proteomes" id="UP000309673">
    <property type="component" value="Unassembled WGS sequence"/>
</dbReference>
<dbReference type="PRINTS" id="PR00455">
    <property type="entry name" value="HTHTETR"/>
</dbReference>
<dbReference type="PANTHER" id="PTHR30055:SF234">
    <property type="entry name" value="HTH-TYPE TRANSCRIPTIONAL REGULATOR BETI"/>
    <property type="match status" value="1"/>
</dbReference>
<dbReference type="PANTHER" id="PTHR30055">
    <property type="entry name" value="HTH-TYPE TRANSCRIPTIONAL REGULATOR RUTR"/>
    <property type="match status" value="1"/>
</dbReference>
<keyword evidence="3 5" id="KW-0238">DNA-binding</keyword>